<accession>A0A8J3NE07</accession>
<dbReference type="GO" id="GO:0016020">
    <property type="term" value="C:membrane"/>
    <property type="evidence" value="ECO:0007669"/>
    <property type="project" value="InterPro"/>
</dbReference>
<dbReference type="SUPFAM" id="SSF82861">
    <property type="entry name" value="Mechanosensitive channel protein MscS (YggB), transmembrane region"/>
    <property type="match status" value="1"/>
</dbReference>
<dbReference type="GO" id="GO:0008381">
    <property type="term" value="F:mechanosensitive monoatomic ion channel activity"/>
    <property type="evidence" value="ECO:0007669"/>
    <property type="project" value="InterPro"/>
</dbReference>
<sequence>MSRQRRALPWRSWLTRDARRAIGGVAGMVVLLTAAYLLRADDLFHDRDLYRKLLAVAGALLFLAVGVFTVRHLAAVAAERTSRRLTIGHGAALRLVVQLGGYVALVIFTFNALGVNLGQLLVGGAVTGVIIGIAAQQSLGNVFAGLVLVGARPFEIGSRLVVHSGALGGPHEGCVIEMGLVYVTLDTDDGPINLPNSAVLNAAVQPVTSTHETPDPNQPAIPGVLPDSQPPAPGVVTTNHHHETPAADAVPAAHVAPAPRETPDRTADTDAVPVAHEVPADRDARHV</sequence>
<dbReference type="InterPro" id="IPR006685">
    <property type="entry name" value="MscS_channel_2nd"/>
</dbReference>
<evidence type="ECO:0000256" key="2">
    <source>
        <dbReference type="SAM" id="Phobius"/>
    </source>
</evidence>
<organism evidence="4 5">
    <name type="scientific">Actinocatenispora rupis</name>
    <dbReference type="NCBI Taxonomy" id="519421"/>
    <lineage>
        <taxon>Bacteria</taxon>
        <taxon>Bacillati</taxon>
        <taxon>Actinomycetota</taxon>
        <taxon>Actinomycetes</taxon>
        <taxon>Micromonosporales</taxon>
        <taxon>Micromonosporaceae</taxon>
        <taxon>Actinocatenispora</taxon>
    </lineage>
</organism>
<feature type="compositionally biased region" description="Low complexity" evidence="1">
    <location>
        <begin position="246"/>
        <end position="259"/>
    </location>
</feature>
<dbReference type="SUPFAM" id="SSF50182">
    <property type="entry name" value="Sm-like ribonucleoproteins"/>
    <property type="match status" value="1"/>
</dbReference>
<dbReference type="Gene3D" id="1.10.287.1260">
    <property type="match status" value="1"/>
</dbReference>
<reference evidence="4" key="1">
    <citation type="submission" date="2021-01" db="EMBL/GenBank/DDBJ databases">
        <title>Whole genome shotgun sequence of Actinocatenispora rupis NBRC 107355.</title>
        <authorList>
            <person name="Komaki H."/>
            <person name="Tamura T."/>
        </authorList>
    </citation>
    <scope>NUCLEOTIDE SEQUENCE</scope>
    <source>
        <strain evidence="4">NBRC 107355</strain>
    </source>
</reference>
<dbReference type="RefSeq" id="WP_203660703.1">
    <property type="nucleotide sequence ID" value="NZ_BAAAZM010000011.1"/>
</dbReference>
<feature type="region of interest" description="Disordered" evidence="1">
    <location>
        <begin position="207"/>
        <end position="287"/>
    </location>
</feature>
<gene>
    <name evidence="4" type="ORF">Aru02nite_44560</name>
</gene>
<feature type="transmembrane region" description="Helical" evidence="2">
    <location>
        <begin position="125"/>
        <end position="149"/>
    </location>
</feature>
<dbReference type="EMBL" id="BOMB01000024">
    <property type="protein sequence ID" value="GID13567.1"/>
    <property type="molecule type" value="Genomic_DNA"/>
</dbReference>
<name>A0A8J3NE07_9ACTN</name>
<evidence type="ECO:0000256" key="1">
    <source>
        <dbReference type="SAM" id="MobiDB-lite"/>
    </source>
</evidence>
<dbReference type="InterPro" id="IPR045275">
    <property type="entry name" value="MscS_archaea/bacteria_type"/>
</dbReference>
<evidence type="ECO:0000313" key="5">
    <source>
        <dbReference type="Proteomes" id="UP000612808"/>
    </source>
</evidence>
<proteinExistence type="predicted"/>
<feature type="compositionally biased region" description="Basic and acidic residues" evidence="1">
    <location>
        <begin position="278"/>
        <end position="287"/>
    </location>
</feature>
<protein>
    <recommendedName>
        <fullName evidence="3">Mechanosensitive ion channel MscS domain-containing protein</fullName>
    </recommendedName>
</protein>
<dbReference type="Pfam" id="PF00924">
    <property type="entry name" value="MS_channel_2nd"/>
    <property type="match status" value="1"/>
</dbReference>
<evidence type="ECO:0000313" key="4">
    <source>
        <dbReference type="EMBL" id="GID13567.1"/>
    </source>
</evidence>
<dbReference type="Proteomes" id="UP000612808">
    <property type="component" value="Unassembled WGS sequence"/>
</dbReference>
<dbReference type="PANTHER" id="PTHR30221">
    <property type="entry name" value="SMALL-CONDUCTANCE MECHANOSENSITIVE CHANNEL"/>
    <property type="match status" value="1"/>
</dbReference>
<keyword evidence="2" id="KW-0812">Transmembrane</keyword>
<feature type="domain" description="Mechanosensitive ion channel MscS" evidence="3">
    <location>
        <begin position="138"/>
        <end position="204"/>
    </location>
</feature>
<keyword evidence="2" id="KW-1133">Transmembrane helix</keyword>
<feature type="transmembrane region" description="Helical" evidence="2">
    <location>
        <begin position="50"/>
        <end position="70"/>
    </location>
</feature>
<comment type="caution">
    <text evidence="4">The sequence shown here is derived from an EMBL/GenBank/DDBJ whole genome shotgun (WGS) entry which is preliminary data.</text>
</comment>
<keyword evidence="2" id="KW-0472">Membrane</keyword>
<keyword evidence="5" id="KW-1185">Reference proteome</keyword>
<dbReference type="InterPro" id="IPR010920">
    <property type="entry name" value="LSM_dom_sf"/>
</dbReference>
<feature type="transmembrane region" description="Helical" evidence="2">
    <location>
        <begin position="91"/>
        <end position="113"/>
    </location>
</feature>
<evidence type="ECO:0000259" key="3">
    <source>
        <dbReference type="Pfam" id="PF00924"/>
    </source>
</evidence>
<dbReference type="AlphaFoldDB" id="A0A8J3NE07"/>
<dbReference type="PANTHER" id="PTHR30221:SF1">
    <property type="entry name" value="SMALL-CONDUCTANCE MECHANOSENSITIVE CHANNEL"/>
    <property type="match status" value="1"/>
</dbReference>
<feature type="transmembrane region" description="Helical" evidence="2">
    <location>
        <begin position="21"/>
        <end position="38"/>
    </location>
</feature>
<dbReference type="InterPro" id="IPR011014">
    <property type="entry name" value="MscS_channel_TM-2"/>
</dbReference>